<dbReference type="PANTHER" id="PTHR21660">
    <property type="entry name" value="THIOESTERASE SUPERFAMILY MEMBER-RELATED"/>
    <property type="match status" value="1"/>
</dbReference>
<evidence type="ECO:0000313" key="5">
    <source>
        <dbReference type="Proteomes" id="UP000199226"/>
    </source>
</evidence>
<dbReference type="InterPro" id="IPR003736">
    <property type="entry name" value="PAAI_dom"/>
</dbReference>
<reference evidence="5" key="1">
    <citation type="submission" date="2016-10" db="EMBL/GenBank/DDBJ databases">
        <authorList>
            <person name="Varghese N."/>
            <person name="Submissions S."/>
        </authorList>
    </citation>
    <scope>NUCLEOTIDE SEQUENCE [LARGE SCALE GENOMIC DNA]</scope>
    <source>
        <strain evidence="5">DSM 24536</strain>
    </source>
</reference>
<dbReference type="STRING" id="990371.SAMN05421813_109135"/>
<dbReference type="PANTHER" id="PTHR21660:SF1">
    <property type="entry name" value="ACYL-COENZYME A THIOESTERASE 13"/>
    <property type="match status" value="1"/>
</dbReference>
<dbReference type="InterPro" id="IPR006683">
    <property type="entry name" value="Thioestr_dom"/>
</dbReference>
<dbReference type="CDD" id="cd03443">
    <property type="entry name" value="PaaI_thioesterase"/>
    <property type="match status" value="1"/>
</dbReference>
<comment type="similarity">
    <text evidence="1">Belongs to the thioesterase PaaI family.</text>
</comment>
<dbReference type="OrthoDB" id="32575at2"/>
<feature type="domain" description="Thioesterase" evidence="3">
    <location>
        <begin position="56"/>
        <end position="125"/>
    </location>
</feature>
<keyword evidence="5" id="KW-1185">Reference proteome</keyword>
<protein>
    <submittedName>
        <fullName evidence="4">Uncharacterized domain 1-containing protein</fullName>
    </submittedName>
</protein>
<name>A0A1G9S9J1_9SPHI</name>
<dbReference type="Proteomes" id="UP000199226">
    <property type="component" value="Unassembled WGS sequence"/>
</dbReference>
<dbReference type="InterPro" id="IPR029069">
    <property type="entry name" value="HotDog_dom_sf"/>
</dbReference>
<accession>A0A1G9S9J1</accession>
<keyword evidence="2" id="KW-0378">Hydrolase</keyword>
<dbReference type="NCBIfam" id="TIGR00369">
    <property type="entry name" value="unchar_dom_1"/>
    <property type="match status" value="1"/>
</dbReference>
<sequence length="146" mass="16546">MNKTNSRLEIMKESIGKKSFDSPSPFSHWLKPIIREAEYGSLKCEFTVRKDMTNPMGMLHGGVSAGIIDDIIGATIFSMDLSHSFTTINNYIDYFAPAMEGDIIEAHTSVVKLGRQIINLQCEIWLPFKKRLIARGYSNMIRIEKS</sequence>
<dbReference type="AlphaFoldDB" id="A0A1G9S9J1"/>
<dbReference type="Pfam" id="PF03061">
    <property type="entry name" value="4HBT"/>
    <property type="match status" value="1"/>
</dbReference>
<dbReference type="EMBL" id="FNHH01000009">
    <property type="protein sequence ID" value="SDM32041.1"/>
    <property type="molecule type" value="Genomic_DNA"/>
</dbReference>
<organism evidence="4 5">
    <name type="scientific">Daejeonella rubra</name>
    <dbReference type="NCBI Taxonomy" id="990371"/>
    <lineage>
        <taxon>Bacteria</taxon>
        <taxon>Pseudomonadati</taxon>
        <taxon>Bacteroidota</taxon>
        <taxon>Sphingobacteriia</taxon>
        <taxon>Sphingobacteriales</taxon>
        <taxon>Sphingobacteriaceae</taxon>
        <taxon>Daejeonella</taxon>
    </lineage>
</organism>
<gene>
    <name evidence="4" type="ORF">SAMN05421813_109135</name>
</gene>
<evidence type="ECO:0000256" key="2">
    <source>
        <dbReference type="ARBA" id="ARBA00022801"/>
    </source>
</evidence>
<dbReference type="InterPro" id="IPR039298">
    <property type="entry name" value="ACOT13"/>
</dbReference>
<proteinExistence type="inferred from homology"/>
<evidence type="ECO:0000313" key="4">
    <source>
        <dbReference type="EMBL" id="SDM32041.1"/>
    </source>
</evidence>
<dbReference type="RefSeq" id="WP_090703908.1">
    <property type="nucleotide sequence ID" value="NZ_FNHH01000009.1"/>
</dbReference>
<dbReference type="Gene3D" id="3.10.129.10">
    <property type="entry name" value="Hotdog Thioesterase"/>
    <property type="match status" value="1"/>
</dbReference>
<dbReference type="SUPFAM" id="SSF54637">
    <property type="entry name" value="Thioesterase/thiol ester dehydrase-isomerase"/>
    <property type="match status" value="1"/>
</dbReference>
<evidence type="ECO:0000259" key="3">
    <source>
        <dbReference type="Pfam" id="PF03061"/>
    </source>
</evidence>
<evidence type="ECO:0000256" key="1">
    <source>
        <dbReference type="ARBA" id="ARBA00008324"/>
    </source>
</evidence>
<dbReference type="GO" id="GO:0047617">
    <property type="term" value="F:fatty acyl-CoA hydrolase activity"/>
    <property type="evidence" value="ECO:0007669"/>
    <property type="project" value="InterPro"/>
</dbReference>